<dbReference type="SUPFAM" id="SSF56645">
    <property type="entry name" value="Acyl-CoA dehydrogenase NM domain-like"/>
    <property type="match status" value="1"/>
</dbReference>
<dbReference type="InterPro" id="IPR009100">
    <property type="entry name" value="AcylCoA_DH/oxidase_NM_dom_sf"/>
</dbReference>
<evidence type="ECO:0000256" key="1">
    <source>
        <dbReference type="ARBA" id="ARBA00009347"/>
    </source>
</evidence>
<dbReference type="Gene3D" id="2.40.110.10">
    <property type="entry name" value="Butyryl-CoA Dehydrogenase, subunit A, domain 2"/>
    <property type="match status" value="1"/>
</dbReference>
<dbReference type="Pfam" id="PF00441">
    <property type="entry name" value="Acyl-CoA_dh_1"/>
    <property type="match status" value="1"/>
</dbReference>
<evidence type="ECO:0000259" key="7">
    <source>
        <dbReference type="Pfam" id="PF02770"/>
    </source>
</evidence>
<reference evidence="8 9" key="1">
    <citation type="submission" date="2024-09" db="EMBL/GenBank/DDBJ databases">
        <authorList>
            <person name="Sun Q."/>
            <person name="Mori K."/>
        </authorList>
    </citation>
    <scope>NUCLEOTIDE SEQUENCE [LARGE SCALE GENOMIC DNA]</scope>
    <source>
        <strain evidence="8 9">JCM 13852</strain>
    </source>
</reference>
<dbReference type="InterPro" id="IPR006091">
    <property type="entry name" value="Acyl-CoA_Oxase/DH_mid-dom"/>
</dbReference>
<feature type="domain" description="Acyl-CoA oxidase/dehydrogenase middle" evidence="7">
    <location>
        <begin position="131"/>
        <end position="222"/>
    </location>
</feature>
<keyword evidence="9" id="KW-1185">Reference proteome</keyword>
<keyword evidence="4 5" id="KW-0560">Oxidoreductase</keyword>
<protein>
    <submittedName>
        <fullName evidence="8">Acyl-CoA dehydrogenase family protein</fullName>
        <ecNumber evidence="8">1.-.-.-</ecNumber>
    </submittedName>
</protein>
<dbReference type="PANTHER" id="PTHR48083:SF2">
    <property type="entry name" value="MEDIUM-CHAIN SPECIFIC ACYL-COA DEHYDROGENASE, MITOCHONDRIAL"/>
    <property type="match status" value="1"/>
</dbReference>
<evidence type="ECO:0000256" key="5">
    <source>
        <dbReference type="RuleBase" id="RU362125"/>
    </source>
</evidence>
<keyword evidence="3 5" id="KW-0274">FAD</keyword>
<dbReference type="RefSeq" id="WP_378189528.1">
    <property type="nucleotide sequence ID" value="NZ_JBHMBK010000002.1"/>
</dbReference>
<dbReference type="InterPro" id="IPR009075">
    <property type="entry name" value="AcylCo_DH/oxidase_C"/>
</dbReference>
<comment type="similarity">
    <text evidence="1 5">Belongs to the acyl-CoA dehydrogenase family.</text>
</comment>
<feature type="domain" description="Acyl-CoA dehydrogenase/oxidase C-terminal" evidence="6">
    <location>
        <begin position="239"/>
        <end position="371"/>
    </location>
</feature>
<dbReference type="CDD" id="cd00567">
    <property type="entry name" value="ACAD"/>
    <property type="match status" value="1"/>
</dbReference>
<dbReference type="InterPro" id="IPR036250">
    <property type="entry name" value="AcylCo_DH-like_C"/>
</dbReference>
<dbReference type="PANTHER" id="PTHR48083">
    <property type="entry name" value="MEDIUM-CHAIN SPECIFIC ACYL-COA DEHYDROGENASE, MITOCHONDRIAL-RELATED"/>
    <property type="match status" value="1"/>
</dbReference>
<dbReference type="EC" id="1.-.-.-" evidence="8"/>
<comment type="cofactor">
    <cofactor evidence="5">
        <name>FAD</name>
        <dbReference type="ChEBI" id="CHEBI:57692"/>
    </cofactor>
</comment>
<dbReference type="Proteomes" id="UP001589535">
    <property type="component" value="Unassembled WGS sequence"/>
</dbReference>
<evidence type="ECO:0000256" key="2">
    <source>
        <dbReference type="ARBA" id="ARBA00022630"/>
    </source>
</evidence>
<evidence type="ECO:0000259" key="6">
    <source>
        <dbReference type="Pfam" id="PF00441"/>
    </source>
</evidence>
<dbReference type="EMBL" id="JBHMBK010000002">
    <property type="protein sequence ID" value="MFB9683522.1"/>
    <property type="molecule type" value="Genomic_DNA"/>
</dbReference>
<dbReference type="Gene3D" id="1.20.140.10">
    <property type="entry name" value="Butyryl-CoA Dehydrogenase, subunit A, domain 3"/>
    <property type="match status" value="1"/>
</dbReference>
<dbReference type="InterPro" id="IPR046373">
    <property type="entry name" value="Acyl-CoA_Oxase/DH_mid-dom_sf"/>
</dbReference>
<organism evidence="8 9">
    <name type="scientific">Amycolatopsis plumensis</name>
    <dbReference type="NCBI Taxonomy" id="236508"/>
    <lineage>
        <taxon>Bacteria</taxon>
        <taxon>Bacillati</taxon>
        <taxon>Actinomycetota</taxon>
        <taxon>Actinomycetes</taxon>
        <taxon>Pseudonocardiales</taxon>
        <taxon>Pseudonocardiaceae</taxon>
        <taxon>Amycolatopsis</taxon>
    </lineage>
</organism>
<comment type="caution">
    <text evidence="8">The sequence shown here is derived from an EMBL/GenBank/DDBJ whole genome shotgun (WGS) entry which is preliminary data.</text>
</comment>
<evidence type="ECO:0000313" key="8">
    <source>
        <dbReference type="EMBL" id="MFB9683522.1"/>
    </source>
</evidence>
<evidence type="ECO:0000256" key="3">
    <source>
        <dbReference type="ARBA" id="ARBA00022827"/>
    </source>
</evidence>
<evidence type="ECO:0000313" key="9">
    <source>
        <dbReference type="Proteomes" id="UP001589535"/>
    </source>
</evidence>
<dbReference type="InterPro" id="IPR050741">
    <property type="entry name" value="Acyl-CoA_dehydrogenase"/>
</dbReference>
<proteinExistence type="inferred from homology"/>
<gene>
    <name evidence="8" type="ORF">ACFFTO_04945</name>
</gene>
<accession>A0ABV5TWV3</accession>
<dbReference type="GO" id="GO:0016491">
    <property type="term" value="F:oxidoreductase activity"/>
    <property type="evidence" value="ECO:0007669"/>
    <property type="project" value="UniProtKB-KW"/>
</dbReference>
<dbReference type="SUPFAM" id="SSF47203">
    <property type="entry name" value="Acyl-CoA dehydrogenase C-terminal domain-like"/>
    <property type="match status" value="1"/>
</dbReference>
<name>A0ABV5TWV3_9PSEU</name>
<evidence type="ECO:0000256" key="4">
    <source>
        <dbReference type="ARBA" id="ARBA00023002"/>
    </source>
</evidence>
<dbReference type="Pfam" id="PF02770">
    <property type="entry name" value="Acyl-CoA_dh_M"/>
    <property type="match status" value="1"/>
</dbReference>
<sequence>MIELSERVRAVRDLSREAAVDLRSRALAIDVDPDAMEEHYNSPVFEMVRQADTPPQYRESLPSTPLLRAMERGSCLENVAGLIELARGDVGAILACPSPGLAGVFVELLGTPEQQEWFFTRMHGGRRWSFFAMTEEGRGNDATAMETRFDRDGDGWRLTGGKCYVGNAARGSVGVVFGRTGRGALSIRAALVEVPAPGWHGEKLDMIGLRGAYISRLSFSDVAIPAGRMLGDHLPATRRGIFAAITTFNHMRVRIAASAVGTALAMVEYVLEHRKNAPGGQLALARAEAGRELVYEAAARIDRDPERGYLSSAAKLGAVGLAVGTAHWASAALGPAGLIEHPLLEKWTRDVHAFEFMEGTSNIHRLHVARGYQAGDADPQ</sequence>
<keyword evidence="2 5" id="KW-0285">Flavoprotein</keyword>